<accession>A0A250KQ63</accession>
<evidence type="ECO:0000313" key="1">
    <source>
        <dbReference type="EMBL" id="BBA33805.1"/>
    </source>
</evidence>
<keyword evidence="2" id="KW-1185">Reference proteome</keyword>
<evidence type="ECO:0000313" key="2">
    <source>
        <dbReference type="Proteomes" id="UP000266313"/>
    </source>
</evidence>
<reference evidence="1 2" key="1">
    <citation type="submission" date="2016-12" db="EMBL/GenBank/DDBJ databases">
        <title>Genome sequencing of Methylocaldum marinum.</title>
        <authorList>
            <person name="Takeuchi M."/>
            <person name="Kamagata Y."/>
            <person name="Hiraoka S."/>
            <person name="Oshima K."/>
            <person name="Hattori M."/>
            <person name="Iwasaki W."/>
        </authorList>
    </citation>
    <scope>NUCLEOTIDE SEQUENCE [LARGE SCALE GENOMIC DNA]</scope>
    <source>
        <strain evidence="1 2">S8</strain>
    </source>
</reference>
<proteinExistence type="predicted"/>
<protein>
    <submittedName>
        <fullName evidence="1">Uncharacterized protein</fullName>
    </submittedName>
</protein>
<name>A0A250KQ63_9GAMM</name>
<dbReference type="Proteomes" id="UP000266313">
    <property type="component" value="Chromosome"/>
</dbReference>
<dbReference type="RefSeq" id="WP_119629356.1">
    <property type="nucleotide sequence ID" value="NZ_AP017928.1"/>
</dbReference>
<dbReference type="AlphaFoldDB" id="A0A250KQ63"/>
<sequence>MATIHIAEIQNILAERGELDALPHSPEGYFLEIRFDDPQHPSKVVDEEMKDKVFTADCSYGSVTIQFDSQGQLKSIDLS</sequence>
<dbReference type="OrthoDB" id="6922187at2"/>
<organism evidence="1 2">
    <name type="scientific">Methylocaldum marinum</name>
    <dbReference type="NCBI Taxonomy" id="1432792"/>
    <lineage>
        <taxon>Bacteria</taxon>
        <taxon>Pseudomonadati</taxon>
        <taxon>Pseudomonadota</taxon>
        <taxon>Gammaproteobacteria</taxon>
        <taxon>Methylococcales</taxon>
        <taxon>Methylococcaceae</taxon>
        <taxon>Methylocaldum</taxon>
    </lineage>
</organism>
<gene>
    <name evidence="1" type="ORF">sS8_1851</name>
</gene>
<dbReference type="EMBL" id="AP017928">
    <property type="protein sequence ID" value="BBA33805.1"/>
    <property type="molecule type" value="Genomic_DNA"/>
</dbReference>
<dbReference type="KEGG" id="mmai:sS8_1851"/>